<dbReference type="EMBL" id="JAPEUX010000006">
    <property type="protein sequence ID" value="KAJ4349776.1"/>
    <property type="molecule type" value="Genomic_DNA"/>
</dbReference>
<protein>
    <submittedName>
        <fullName evidence="3">Uncharacterized protein</fullName>
    </submittedName>
</protein>
<sequence length="423" mass="47824">MGGFSVDNPDPRLRERAKMQLQQDTGSDIERSGLSIETPAKAMTRVESGETAGLSAVPALVDDEKASAGTKNECTSKYDREDSRFRKFIATLNSENAQLAKEKADALQQCADIQKEHLITTAEYVKIHKRWTENNQLRINLDHSVAKRMQEKHAALAMNEKSRIENARLLQVHADLGQENAGLKGENANLVAAVQPLEARIMELQAEVASLRESQKLGDSEREQYRAFKAEREERNALSKNVEGHNEIQREDIDYRRGRSRARSRSPRRTPGRDSWPPSYQENDRGPRYRERSRERSRHRGPDYHTRGSYQTYDQYRPEVDGPPTSPRHRAPSRPARRGPNLPVAREPSRLLTPRETPETHSTTNSKPPHDSPNMGKGIDASDDLRPSSIPTGPKAESLFSMGQAKNKLSKRANKNNRSRRSG</sequence>
<gene>
    <name evidence="3" type="ORF">N0V89_008394</name>
</gene>
<organism evidence="3 4">
    <name type="scientific">Didymosphaeria variabile</name>
    <dbReference type="NCBI Taxonomy" id="1932322"/>
    <lineage>
        <taxon>Eukaryota</taxon>
        <taxon>Fungi</taxon>
        <taxon>Dikarya</taxon>
        <taxon>Ascomycota</taxon>
        <taxon>Pezizomycotina</taxon>
        <taxon>Dothideomycetes</taxon>
        <taxon>Pleosporomycetidae</taxon>
        <taxon>Pleosporales</taxon>
        <taxon>Massarineae</taxon>
        <taxon>Didymosphaeriaceae</taxon>
        <taxon>Didymosphaeria</taxon>
    </lineage>
</organism>
<evidence type="ECO:0000256" key="1">
    <source>
        <dbReference type="SAM" id="Coils"/>
    </source>
</evidence>
<dbReference type="OrthoDB" id="10582390at2759"/>
<feature type="compositionally biased region" description="Basic and acidic residues" evidence="2">
    <location>
        <begin position="282"/>
        <end position="306"/>
    </location>
</feature>
<dbReference type="AlphaFoldDB" id="A0A9W9C8H2"/>
<keyword evidence="1" id="KW-0175">Coiled coil</keyword>
<evidence type="ECO:0000256" key="2">
    <source>
        <dbReference type="SAM" id="MobiDB-lite"/>
    </source>
</evidence>
<evidence type="ECO:0000313" key="3">
    <source>
        <dbReference type="EMBL" id="KAJ4349776.1"/>
    </source>
</evidence>
<accession>A0A9W9C8H2</accession>
<feature type="compositionally biased region" description="Basic residues" evidence="2">
    <location>
        <begin position="327"/>
        <end position="337"/>
    </location>
</feature>
<dbReference type="Proteomes" id="UP001140513">
    <property type="component" value="Unassembled WGS sequence"/>
</dbReference>
<feature type="compositionally biased region" description="Basic residues" evidence="2">
    <location>
        <begin position="408"/>
        <end position="423"/>
    </location>
</feature>
<feature type="coiled-coil region" evidence="1">
    <location>
        <begin position="89"/>
        <end position="116"/>
    </location>
</feature>
<evidence type="ECO:0000313" key="4">
    <source>
        <dbReference type="Proteomes" id="UP001140513"/>
    </source>
</evidence>
<feature type="region of interest" description="Disordered" evidence="2">
    <location>
        <begin position="232"/>
        <end position="423"/>
    </location>
</feature>
<keyword evidence="4" id="KW-1185">Reference proteome</keyword>
<feature type="compositionally biased region" description="Basic and acidic residues" evidence="2">
    <location>
        <begin position="232"/>
        <end position="257"/>
    </location>
</feature>
<proteinExistence type="predicted"/>
<reference evidence="3" key="1">
    <citation type="submission" date="2022-10" db="EMBL/GenBank/DDBJ databases">
        <title>Tapping the CABI collections for fungal endophytes: first genome assemblies for Collariella, Neodidymelliopsis, Ascochyta clinopodiicola, Didymella pomorum, Didymosphaeria variabile, Neocosmospora piperis and Neocucurbitaria cava.</title>
        <authorList>
            <person name="Hill R."/>
        </authorList>
    </citation>
    <scope>NUCLEOTIDE SEQUENCE</scope>
    <source>
        <strain evidence="3">IMI 356815</strain>
    </source>
</reference>
<feature type="compositionally biased region" description="Basic residues" evidence="2">
    <location>
        <begin position="258"/>
        <end position="270"/>
    </location>
</feature>
<comment type="caution">
    <text evidence="3">The sequence shown here is derived from an EMBL/GenBank/DDBJ whole genome shotgun (WGS) entry which is preliminary data.</text>
</comment>
<name>A0A9W9C8H2_9PLEO</name>
<dbReference type="GeneID" id="80911924"/>
<dbReference type="RefSeq" id="XP_056068706.1">
    <property type="nucleotide sequence ID" value="XM_056217150.1"/>
</dbReference>